<accession>A0A6J4S6I3</accession>
<organism evidence="1">
    <name type="scientific">uncultured Rubrobacteraceae bacterium</name>
    <dbReference type="NCBI Taxonomy" id="349277"/>
    <lineage>
        <taxon>Bacteria</taxon>
        <taxon>Bacillati</taxon>
        <taxon>Actinomycetota</taxon>
        <taxon>Rubrobacteria</taxon>
        <taxon>Rubrobacterales</taxon>
        <taxon>Rubrobacteraceae</taxon>
        <taxon>environmental samples</taxon>
    </lineage>
</organism>
<proteinExistence type="predicted"/>
<reference evidence="1" key="1">
    <citation type="submission" date="2020-02" db="EMBL/GenBank/DDBJ databases">
        <authorList>
            <person name="Meier V. D."/>
        </authorList>
    </citation>
    <scope>NUCLEOTIDE SEQUENCE</scope>
    <source>
        <strain evidence="1">AVDCRST_MAG02</strain>
    </source>
</reference>
<dbReference type="EMBL" id="CADCVH010000132">
    <property type="protein sequence ID" value="CAA9484694.1"/>
    <property type="molecule type" value="Genomic_DNA"/>
</dbReference>
<gene>
    <name evidence="1" type="ORF">AVDCRST_MAG02-4898</name>
</gene>
<name>A0A6J4S6I3_9ACTN</name>
<sequence>MVRQQIRRLYAFFCLVGVVGRRLLRQPQNLEPQNLVPETYPFGVL</sequence>
<protein>
    <submittedName>
        <fullName evidence="1">Uncharacterized protein</fullName>
    </submittedName>
</protein>
<dbReference type="AlphaFoldDB" id="A0A6J4S6I3"/>
<evidence type="ECO:0000313" key="1">
    <source>
        <dbReference type="EMBL" id="CAA9484694.1"/>
    </source>
</evidence>